<comment type="caution">
    <text evidence="11">The sequence shown here is derived from an EMBL/GenBank/DDBJ whole genome shotgun (WGS) entry which is preliminary data.</text>
</comment>
<feature type="chain" id="PRO_5044977355" description="Porin" evidence="10">
    <location>
        <begin position="28"/>
        <end position="560"/>
    </location>
</feature>
<evidence type="ECO:0000256" key="8">
    <source>
        <dbReference type="ARBA" id="ARBA00023136"/>
    </source>
</evidence>
<accession>A0ABU9ZHC5</accession>
<keyword evidence="8 10" id="KW-0472">Membrane</keyword>
<keyword evidence="6 10" id="KW-0406">Ion transport</keyword>
<keyword evidence="12" id="KW-1185">Reference proteome</keyword>
<evidence type="ECO:0000256" key="7">
    <source>
        <dbReference type="ARBA" id="ARBA00023114"/>
    </source>
</evidence>
<proteinExistence type="inferred from homology"/>
<comment type="similarity">
    <text evidence="1 10">Belongs to the alphaproteobacteria porin family.</text>
</comment>
<evidence type="ECO:0000313" key="12">
    <source>
        <dbReference type="Proteomes" id="UP001404845"/>
    </source>
</evidence>
<evidence type="ECO:0000256" key="1">
    <source>
        <dbReference type="ARBA" id="ARBA00009521"/>
    </source>
</evidence>
<feature type="signal peptide" evidence="10">
    <location>
        <begin position="1"/>
        <end position="27"/>
    </location>
</feature>
<comment type="domain">
    <text evidence="10">Consists of 16-stranded beta-barrel sheets, with large surface-exposed loops, that form a transmembrane pore at the center of each barrel. The pore is partially ocluded by a peptide loop that folds into the pore lumen.</text>
</comment>
<reference evidence="11 12" key="1">
    <citation type="journal article" date="2023" name="PLoS ONE">
        <title>Complete genome assembly of Hawai'i environmental nontuberculous mycobacteria reveals unexpected co-isolation with methylobacteria.</title>
        <authorList>
            <person name="Hendrix J."/>
            <person name="Epperson L.E."/>
            <person name="Tong E.I."/>
            <person name="Chan Y.L."/>
            <person name="Hasan N.A."/>
            <person name="Dawrs S.N."/>
            <person name="Norton G.J."/>
            <person name="Virdi R."/>
            <person name="Crooks J.L."/>
            <person name="Chan E.D."/>
            <person name="Honda J.R."/>
            <person name="Strong M."/>
        </authorList>
    </citation>
    <scope>NUCLEOTIDE SEQUENCE [LARGE SCALE GENOMIC DNA]</scope>
    <source>
        <strain evidence="11 12">NJH_HI01</strain>
    </source>
</reference>
<evidence type="ECO:0000256" key="9">
    <source>
        <dbReference type="ARBA" id="ARBA00023237"/>
    </source>
</evidence>
<dbReference type="InterPro" id="IPR003684">
    <property type="entry name" value="Porin_alphabac"/>
</dbReference>
<protein>
    <recommendedName>
        <fullName evidence="10">Porin</fullName>
    </recommendedName>
</protein>
<keyword evidence="2 10" id="KW-0813">Transport</keyword>
<evidence type="ECO:0000256" key="6">
    <source>
        <dbReference type="ARBA" id="ARBA00023065"/>
    </source>
</evidence>
<keyword evidence="5 10" id="KW-0732">Signal</keyword>
<comment type="function">
    <text evidence="10">Forms passive diffusion pores that allow small molecular weight hydrophilic materials across the outer membrane.</text>
</comment>
<sequence>MTEVWWMGRVATSLLAGATAAVSAAMAVDAARAADLPVKKAVPVEYVRVCSASGAGFFYIPGTDTCLRVSGRARFEAGYIPVQNRANSSGDLSQYRGLMRMNFDARTQTGYGTLRAFLRLEAASRTGVFMASGTQQRVGNAFPALGQDAFGRVQNFIVTEKAFVQFAGLTAGRASSFFDFYAHDYELISSTAGSDVPSTNLLAYTHKIGEGWSATLSMEDPNFRKNPFYAAAVGATGTLPGQSGLNTVLVTAPSPVILGTNASGTASSVVFVDTVQRSRMPDFVGALRHDAAWGSAQLSAAVKDVNLGGFIANSGLSALTPVPGSASGPVGAGTAAALLAARGLTSGSQTAYGWAVQGGLKLNLPWIAAGDGLYLQGAYGEGALIYTGFSYFTGTYASQLNPVQGAPFVHALADAVVNPLSGRIELSTSFTATASLLHYWTPEWRSAFFGSYGEIGFRRGTREAFSLVNGLVGAAAPPTGAAFAFSPILRDNYQIIAGTSLIWSPVKDLDIGIEGTYIGTGPLGGRVTDASRPVTVNGLPAYTEKRYDTTQIRMRVQRDF</sequence>
<name>A0ABU9ZHC5_9HYPH</name>
<gene>
    <name evidence="11" type="ORF">PUR21_24100</name>
</gene>
<evidence type="ECO:0000256" key="2">
    <source>
        <dbReference type="ARBA" id="ARBA00022448"/>
    </source>
</evidence>
<keyword evidence="9 10" id="KW-0998">Cell outer membrane</keyword>
<dbReference type="EMBL" id="JAQYXL010000001">
    <property type="protein sequence ID" value="MEN3230667.1"/>
    <property type="molecule type" value="Genomic_DNA"/>
</dbReference>
<dbReference type="Pfam" id="PF02530">
    <property type="entry name" value="Porin_2"/>
    <property type="match status" value="1"/>
</dbReference>
<keyword evidence="7 10" id="KW-0626">Porin</keyword>
<evidence type="ECO:0000256" key="5">
    <source>
        <dbReference type="ARBA" id="ARBA00022729"/>
    </source>
</evidence>
<evidence type="ECO:0000256" key="10">
    <source>
        <dbReference type="RuleBase" id="RU364005"/>
    </source>
</evidence>
<keyword evidence="4 10" id="KW-0812">Transmembrane</keyword>
<dbReference type="Proteomes" id="UP001404845">
    <property type="component" value="Unassembled WGS sequence"/>
</dbReference>
<organism evidence="11 12">
    <name type="scientific">Methylorubrum rhodesianum</name>
    <dbReference type="NCBI Taxonomy" id="29427"/>
    <lineage>
        <taxon>Bacteria</taxon>
        <taxon>Pseudomonadati</taxon>
        <taxon>Pseudomonadota</taxon>
        <taxon>Alphaproteobacteria</taxon>
        <taxon>Hyphomicrobiales</taxon>
        <taxon>Methylobacteriaceae</taxon>
        <taxon>Methylorubrum</taxon>
    </lineage>
</organism>
<evidence type="ECO:0000313" key="11">
    <source>
        <dbReference type="EMBL" id="MEN3230667.1"/>
    </source>
</evidence>
<evidence type="ECO:0000256" key="3">
    <source>
        <dbReference type="ARBA" id="ARBA00022452"/>
    </source>
</evidence>
<keyword evidence="3 10" id="KW-1134">Transmembrane beta strand</keyword>
<comment type="subcellular location">
    <subcellularLocation>
        <location evidence="10">Cell outer membrane</location>
        <topology evidence="10">Multi-pass membrane protein</topology>
    </subcellularLocation>
</comment>
<evidence type="ECO:0000256" key="4">
    <source>
        <dbReference type="ARBA" id="ARBA00022692"/>
    </source>
</evidence>